<keyword evidence="2" id="KW-1185">Reference proteome</keyword>
<dbReference type="EMBL" id="FRXN01000007">
    <property type="protein sequence ID" value="SHO65220.1"/>
    <property type="molecule type" value="Genomic_DNA"/>
</dbReference>
<protein>
    <recommendedName>
        <fullName evidence="3">DUF4249 domain-containing protein</fullName>
    </recommendedName>
</protein>
<reference evidence="2" key="1">
    <citation type="submission" date="2016-12" db="EMBL/GenBank/DDBJ databases">
        <authorList>
            <person name="Varghese N."/>
            <person name="Submissions S."/>
        </authorList>
    </citation>
    <scope>NUCLEOTIDE SEQUENCE [LARGE SCALE GENOMIC DNA]</scope>
    <source>
        <strain evidence="2">DSM 25035</strain>
    </source>
</reference>
<dbReference type="Proteomes" id="UP000184609">
    <property type="component" value="Unassembled WGS sequence"/>
</dbReference>
<evidence type="ECO:0000313" key="2">
    <source>
        <dbReference type="Proteomes" id="UP000184609"/>
    </source>
</evidence>
<evidence type="ECO:0008006" key="3">
    <source>
        <dbReference type="Google" id="ProtNLM"/>
    </source>
</evidence>
<dbReference type="Pfam" id="PF14054">
    <property type="entry name" value="DUF4249"/>
    <property type="match status" value="1"/>
</dbReference>
<organism evidence="1 2">
    <name type="scientific">Algoriphagus zhangzhouensis</name>
    <dbReference type="NCBI Taxonomy" id="1073327"/>
    <lineage>
        <taxon>Bacteria</taxon>
        <taxon>Pseudomonadati</taxon>
        <taxon>Bacteroidota</taxon>
        <taxon>Cytophagia</taxon>
        <taxon>Cytophagales</taxon>
        <taxon>Cyclobacteriaceae</taxon>
        <taxon>Algoriphagus</taxon>
    </lineage>
</organism>
<accession>A0A1M7ZJY3</accession>
<dbReference type="InterPro" id="IPR025345">
    <property type="entry name" value="DUF4249"/>
</dbReference>
<dbReference type="RefSeq" id="WP_166669860.1">
    <property type="nucleotide sequence ID" value="NZ_FRXN01000007.1"/>
</dbReference>
<proteinExistence type="predicted"/>
<sequence>MRRIFALASLFLLTTCIDPIKFDVEGEATRLVIDGFISNVSYTEQCLNPAPAMRFYVALRWTSDVTNVIDQVISDADVSLLTSEGDTYSYSWSIDEQRYLIDDVDFAAQENVDYRVHVELANGEVYESIDDQLYPAPAIEEIDIEHQTILKSIDVNGVAQIVEQRGVQLSVPLGDNETSEPLRYRWKIIPSWVFESSLLPDGNPNKRCYATNIYDYQQINVWEDNSGGYNHDLFFLETDDNEQVQYEYSAYITQYSLSEQAYQFWDQLATQQQSGGGIFDPPPFTLVTNIRNVNDAEEKVSGFFFVAHESSYRWFLYPQDLPYTLVFQDPCEPIPGVPFIPPAGCANCLDYRGASDVTNQKPTWWQEF</sequence>
<evidence type="ECO:0000313" key="1">
    <source>
        <dbReference type="EMBL" id="SHO65220.1"/>
    </source>
</evidence>
<gene>
    <name evidence="1" type="ORF">SAMN04488108_3917</name>
</gene>
<dbReference type="AlphaFoldDB" id="A0A1M7ZJY3"/>
<name>A0A1M7ZJY3_9BACT</name>
<dbReference type="STRING" id="1073327.SAMN04488108_3917"/>